<feature type="compositionally biased region" description="Gly residues" evidence="1">
    <location>
        <begin position="135"/>
        <end position="146"/>
    </location>
</feature>
<organism evidence="2 3">
    <name type="scientific">Sinosporangium siamense</name>
    <dbReference type="NCBI Taxonomy" id="1367973"/>
    <lineage>
        <taxon>Bacteria</taxon>
        <taxon>Bacillati</taxon>
        <taxon>Actinomycetota</taxon>
        <taxon>Actinomycetes</taxon>
        <taxon>Streptosporangiales</taxon>
        <taxon>Streptosporangiaceae</taxon>
        <taxon>Sinosporangium</taxon>
    </lineage>
</organism>
<evidence type="ECO:0000313" key="3">
    <source>
        <dbReference type="Proteomes" id="UP000606172"/>
    </source>
</evidence>
<gene>
    <name evidence="2" type="ORF">Ssi02_06690</name>
</gene>
<dbReference type="AlphaFoldDB" id="A0A919V4E0"/>
<dbReference type="RefSeq" id="WP_204020844.1">
    <property type="nucleotide sequence ID" value="NZ_BOOW01000006.1"/>
</dbReference>
<dbReference type="Proteomes" id="UP000606172">
    <property type="component" value="Unassembled WGS sequence"/>
</dbReference>
<proteinExistence type="predicted"/>
<evidence type="ECO:0000256" key="1">
    <source>
        <dbReference type="SAM" id="MobiDB-lite"/>
    </source>
</evidence>
<feature type="region of interest" description="Disordered" evidence="1">
    <location>
        <begin position="126"/>
        <end position="159"/>
    </location>
</feature>
<accession>A0A919V4E0</accession>
<comment type="caution">
    <text evidence="2">The sequence shown here is derived from an EMBL/GenBank/DDBJ whole genome shotgun (WGS) entry which is preliminary data.</text>
</comment>
<sequence>MTAAGIAYSWAVAAAIAATRVPADGEEAEAWVVRGWAEVALGCAVLGAAEAFAGLDDVVRAHTVRTGDRHAVRLRALRGRAGAVPGFYPRHGPLRPGRDVSPLTWRLCGVLGEFCDEVFSGTAPVPSRGVTRGTGSRGGEGGGVGRGVRPVWPTPPEHGDEAVEHLRWGERLRPSPTSEYVVVTRPGYEGAVWRTWLRLPWHPGMAGAVQAVMAEAGSSGACGMADVLVEVPRQATPGQRRIWRGVHDGAHLDHLAAVGGTTRVGPSAVEFGEGLMAAESYAMAVEILALVQCALEGAAEEVFWLRAGLRERMARIPRPRYGESPPGRPSEGFDALPRLAETYVLGPLALLTGTLAPVSRDLLPDSLTEPLHARWAKVCAAHPAAAALTERAGAYLAPLQSVPG</sequence>
<dbReference type="EMBL" id="BOOW01000006">
    <property type="protein sequence ID" value="GII90438.1"/>
    <property type="molecule type" value="Genomic_DNA"/>
</dbReference>
<reference evidence="2" key="1">
    <citation type="submission" date="2021-01" db="EMBL/GenBank/DDBJ databases">
        <title>Whole genome shotgun sequence of Sinosporangium siamense NBRC 109515.</title>
        <authorList>
            <person name="Komaki H."/>
            <person name="Tamura T."/>
        </authorList>
    </citation>
    <scope>NUCLEOTIDE SEQUENCE</scope>
    <source>
        <strain evidence="2">NBRC 109515</strain>
    </source>
</reference>
<evidence type="ECO:0000313" key="2">
    <source>
        <dbReference type="EMBL" id="GII90438.1"/>
    </source>
</evidence>
<protein>
    <submittedName>
        <fullName evidence="2">Uncharacterized protein</fullName>
    </submittedName>
</protein>
<name>A0A919V4E0_9ACTN</name>
<keyword evidence="3" id="KW-1185">Reference proteome</keyword>